<reference evidence="2" key="4">
    <citation type="submission" date="2021-09" db="EMBL/GenBank/DDBJ databases">
        <authorList>
            <person name="Gilroy R."/>
        </authorList>
    </citation>
    <scope>NUCLEOTIDE SEQUENCE</scope>
    <source>
        <strain evidence="2">6966</strain>
    </source>
</reference>
<dbReference type="EMBL" id="QRZA01000046">
    <property type="protein sequence ID" value="RGV30883.1"/>
    <property type="molecule type" value="Genomic_DNA"/>
</dbReference>
<dbReference type="EMBL" id="DYVS01000121">
    <property type="protein sequence ID" value="HJF70561.1"/>
    <property type="molecule type" value="Genomic_DNA"/>
</dbReference>
<dbReference type="GeneID" id="93096401"/>
<dbReference type="EMBL" id="QSCR01000044">
    <property type="protein sequence ID" value="RGY12332.1"/>
    <property type="molecule type" value="Genomic_DNA"/>
</dbReference>
<evidence type="ECO:0000313" key="6">
    <source>
        <dbReference type="Proteomes" id="UP000283589"/>
    </source>
</evidence>
<dbReference type="Proteomes" id="UP000283589">
    <property type="component" value="Unassembled WGS sequence"/>
</dbReference>
<organism evidence="5 7">
    <name type="scientific">Butyricimonas virosa</name>
    <dbReference type="NCBI Taxonomy" id="544645"/>
    <lineage>
        <taxon>Bacteria</taxon>
        <taxon>Pseudomonadati</taxon>
        <taxon>Bacteroidota</taxon>
        <taxon>Bacteroidia</taxon>
        <taxon>Bacteroidales</taxon>
        <taxon>Odoribacteraceae</taxon>
        <taxon>Butyricimonas</taxon>
    </lineage>
</organism>
<reference evidence="2" key="2">
    <citation type="journal article" date="2021" name="PeerJ">
        <title>Extensive microbial diversity within the chicken gut microbiome revealed by metagenomics and culture.</title>
        <authorList>
            <person name="Gilroy R."/>
            <person name="Ravi A."/>
            <person name="Getino M."/>
            <person name="Pursley I."/>
            <person name="Horton D.L."/>
            <person name="Alikhan N.F."/>
            <person name="Baker D."/>
            <person name="Gharbi K."/>
            <person name="Hall N."/>
            <person name="Watson M."/>
            <person name="Adriaenssens E.M."/>
            <person name="Foster-Nyarko E."/>
            <person name="Jarju S."/>
            <person name="Secka A."/>
            <person name="Antonio M."/>
            <person name="Oren A."/>
            <person name="Chaudhuri R.R."/>
            <person name="La Ragione R."/>
            <person name="Hildebrand F."/>
            <person name="Pallen M.J."/>
        </authorList>
    </citation>
    <scope>NUCLEOTIDE SEQUENCE</scope>
    <source>
        <strain evidence="2">6966</strain>
    </source>
</reference>
<dbReference type="STRING" id="1121130.GCA_000519105_02098"/>
<reference evidence="6 7" key="1">
    <citation type="submission" date="2018-08" db="EMBL/GenBank/DDBJ databases">
        <title>A genome reference for cultivated species of the human gut microbiota.</title>
        <authorList>
            <person name="Zou Y."/>
            <person name="Xue W."/>
            <person name="Luo G."/>
        </authorList>
    </citation>
    <scope>NUCLEOTIDE SEQUENCE [LARGE SCALE GENOMIC DNA]</scope>
    <source>
        <strain evidence="4 6">AF14-49</strain>
        <strain evidence="5 7">OF02-7</strain>
    </source>
</reference>
<dbReference type="InterPro" id="IPR025868">
    <property type="entry name" value="Zn_ribbon_dom_put"/>
</dbReference>
<dbReference type="Proteomes" id="UP000286063">
    <property type="component" value="Unassembled WGS sequence"/>
</dbReference>
<name>A0A413IJ29_9BACT</name>
<proteinExistence type="predicted"/>
<reference evidence="3 8" key="3">
    <citation type="submission" date="2021-02" db="EMBL/GenBank/DDBJ databases">
        <title>FDA dAtabase for Regulatory Grade micrObial Sequences (FDA-ARGOS): Supporting development and validation of Infectious Disease Dx tests.</title>
        <authorList>
            <person name="Carlson P."/>
            <person name="Fischbach M."/>
            <person name="Hastie J."/>
            <person name="Bilen M."/>
            <person name="Cheng A."/>
            <person name="Tallon L."/>
            <person name="Sadzewicz L."/>
            <person name="Zhao X."/>
            <person name="Boylan J."/>
            <person name="Ott S."/>
            <person name="Bowen H."/>
            <person name="Vavikolanu K."/>
            <person name="Mehta A."/>
            <person name="Aluvathingal J."/>
            <person name="Nadendla S."/>
            <person name="Yan Y."/>
            <person name="Sichtig H."/>
        </authorList>
    </citation>
    <scope>NUCLEOTIDE SEQUENCE [LARGE SCALE GENOMIC DNA]</scope>
    <source>
        <strain evidence="3 8">FDAARGOS_1229</strain>
    </source>
</reference>
<evidence type="ECO:0000313" key="2">
    <source>
        <dbReference type="EMBL" id="HJF70561.1"/>
    </source>
</evidence>
<gene>
    <name evidence="4" type="ORF">DWW18_19705</name>
    <name evidence="5" type="ORF">DXA50_17875</name>
    <name evidence="3" type="ORF">I6J59_03805</name>
    <name evidence="2" type="ORF">K8V05_07385</name>
</gene>
<protein>
    <submittedName>
        <fullName evidence="5">Transcriptional regulator</fullName>
    </submittedName>
    <submittedName>
        <fullName evidence="2">Zinc ribbon domain-containing protein</fullName>
    </submittedName>
</protein>
<dbReference type="OrthoDB" id="9801008at2"/>
<dbReference type="AlphaFoldDB" id="A0A413IJ29"/>
<dbReference type="RefSeq" id="WP_027200859.1">
    <property type="nucleotide sequence ID" value="NZ_CAJKXH010000041.1"/>
</dbReference>
<evidence type="ECO:0000313" key="5">
    <source>
        <dbReference type="EMBL" id="RGY12332.1"/>
    </source>
</evidence>
<dbReference type="Pfam" id="PF12674">
    <property type="entry name" value="Zn_ribbon_2"/>
    <property type="match status" value="1"/>
</dbReference>
<sequence>MENKFCQSCGMPITSEEQFGRNADGSKNEEYCSYCYRDGAFTENCTMDEMIDHCLQFLDEFNKDMEHPYTKEEARAEMQKFFPMLKRWRS</sequence>
<dbReference type="EMBL" id="CP069450">
    <property type="protein sequence ID" value="QRO50766.1"/>
    <property type="molecule type" value="Genomic_DNA"/>
</dbReference>
<accession>A0A413IJ29</accession>
<dbReference type="Proteomes" id="UP000654720">
    <property type="component" value="Chromosome"/>
</dbReference>
<keyword evidence="8" id="KW-1185">Reference proteome</keyword>
<evidence type="ECO:0000313" key="8">
    <source>
        <dbReference type="Proteomes" id="UP000654720"/>
    </source>
</evidence>
<evidence type="ECO:0000313" key="7">
    <source>
        <dbReference type="Proteomes" id="UP000286063"/>
    </source>
</evidence>
<evidence type="ECO:0000313" key="4">
    <source>
        <dbReference type="EMBL" id="RGV30883.1"/>
    </source>
</evidence>
<evidence type="ECO:0000259" key="1">
    <source>
        <dbReference type="Pfam" id="PF12674"/>
    </source>
</evidence>
<evidence type="ECO:0000313" key="3">
    <source>
        <dbReference type="EMBL" id="QRO50766.1"/>
    </source>
</evidence>
<dbReference type="Proteomes" id="UP000742098">
    <property type="component" value="Unassembled WGS sequence"/>
</dbReference>
<feature type="domain" description="Putative zinc ribbon" evidence="1">
    <location>
        <begin position="5"/>
        <end position="89"/>
    </location>
</feature>